<protein>
    <submittedName>
        <fullName evidence="2">Uncharacterized protein</fullName>
    </submittedName>
</protein>
<name>A0A9W8I6X4_9FUNG</name>
<evidence type="ECO:0000256" key="1">
    <source>
        <dbReference type="SAM" id="Phobius"/>
    </source>
</evidence>
<evidence type="ECO:0000313" key="2">
    <source>
        <dbReference type="EMBL" id="KAJ2847422.1"/>
    </source>
</evidence>
<feature type="transmembrane region" description="Helical" evidence="1">
    <location>
        <begin position="107"/>
        <end position="127"/>
    </location>
</feature>
<dbReference type="AlphaFoldDB" id="A0A9W8I6X4"/>
<dbReference type="Pfam" id="PF07720">
    <property type="entry name" value="TPR_3"/>
    <property type="match status" value="2"/>
</dbReference>
<comment type="caution">
    <text evidence="2">The sequence shown here is derived from an EMBL/GenBank/DDBJ whole genome shotgun (WGS) entry which is preliminary data.</text>
</comment>
<evidence type="ECO:0000313" key="3">
    <source>
        <dbReference type="Proteomes" id="UP001139887"/>
    </source>
</evidence>
<dbReference type="SUPFAM" id="SSF48452">
    <property type="entry name" value="TPR-like"/>
    <property type="match status" value="1"/>
</dbReference>
<gene>
    <name evidence="2" type="ORF">IWW36_003860</name>
</gene>
<accession>A0A9W8I6X4</accession>
<keyword evidence="1" id="KW-0812">Transmembrane</keyword>
<organism evidence="2 3">
    <name type="scientific">Coemansia brasiliensis</name>
    <dbReference type="NCBI Taxonomy" id="2650707"/>
    <lineage>
        <taxon>Eukaryota</taxon>
        <taxon>Fungi</taxon>
        <taxon>Fungi incertae sedis</taxon>
        <taxon>Zoopagomycota</taxon>
        <taxon>Kickxellomycotina</taxon>
        <taxon>Kickxellomycetes</taxon>
        <taxon>Kickxellales</taxon>
        <taxon>Kickxellaceae</taxon>
        <taxon>Coemansia</taxon>
    </lineage>
</organism>
<proteinExistence type="predicted"/>
<reference evidence="2" key="1">
    <citation type="submission" date="2022-07" db="EMBL/GenBank/DDBJ databases">
        <title>Phylogenomic reconstructions and comparative analyses of Kickxellomycotina fungi.</title>
        <authorList>
            <person name="Reynolds N.K."/>
            <person name="Stajich J.E."/>
            <person name="Barry K."/>
            <person name="Grigoriev I.V."/>
            <person name="Crous P."/>
            <person name="Smith M.E."/>
        </authorList>
    </citation>
    <scope>NUCLEOTIDE SEQUENCE</scope>
    <source>
        <strain evidence="2">NRRL 1566</strain>
    </source>
</reference>
<dbReference type="InterPro" id="IPR011716">
    <property type="entry name" value="TPR-3"/>
</dbReference>
<keyword evidence="1" id="KW-0472">Membrane</keyword>
<dbReference type="InterPro" id="IPR011990">
    <property type="entry name" value="TPR-like_helical_dom_sf"/>
</dbReference>
<dbReference type="Gene3D" id="1.25.40.10">
    <property type="entry name" value="Tetratricopeptide repeat domain"/>
    <property type="match status" value="1"/>
</dbReference>
<dbReference type="OrthoDB" id="5307922at2759"/>
<dbReference type="Proteomes" id="UP001139887">
    <property type="component" value="Unassembled WGS sequence"/>
</dbReference>
<dbReference type="EMBL" id="JANBUW010000320">
    <property type="protein sequence ID" value="KAJ2847422.1"/>
    <property type="molecule type" value="Genomic_DNA"/>
</dbReference>
<keyword evidence="1" id="KW-1133">Transmembrane helix</keyword>
<keyword evidence="3" id="KW-1185">Reference proteome</keyword>
<sequence>MLRILRRFQKVVPVHDLRRQNGHNMLPVLHLRLGSTSSSGSNPAGNDASAENLFKGKPRFTQVHPKVVFSLKRDPRAEAAAAKRYANYEARLTPANIRKVAGRGFMLIVYFTTVGYIIFQVVTYFYVVNLFPVADDLKGIKARNIAYLATYYDIFEHQPKKALPFYERALQQFLNNGADPNSLAIMNFELNIERCKYELGQLSGIGEKLTKMLAALEGLKDSPQENYADDKIAHHSEWLSTDMLIFKLADILGPTYYDQGKIDQAIDTYAIGLRAVKALKKTVSESFDTEDIIDYTTYDHMNLKEASMSFKLGKAFYAKKDYQTAETLFRATINYCRQHKTHINTAPRLLPEWRAFVDGWICLDSAAMEYLARMDIDRGSHSDALPWIVAGRKLATADENYQNKQCIRCESGFMTQLGRIAEHQGDYQRALVRYREAYDYLYLNFMHQFEDKLEDKAADIERVKALRAKVAN</sequence>